<name>A0A0B1SJ56_OESDE</name>
<evidence type="ECO:0000313" key="2">
    <source>
        <dbReference type="Proteomes" id="UP000053660"/>
    </source>
</evidence>
<dbReference type="EMBL" id="KN574458">
    <property type="protein sequence ID" value="KHJ83230.1"/>
    <property type="molecule type" value="Genomic_DNA"/>
</dbReference>
<protein>
    <submittedName>
        <fullName evidence="1">Uncharacterized protein</fullName>
    </submittedName>
</protein>
<sequence>MFDGQQLWYDSASIAMVLIAVLTGYRTAEVNDSTPICGLTVLDLVVSVDLIKIPNKISIRTCSLSHIENRKTHLLYSIL</sequence>
<gene>
    <name evidence="1" type="ORF">OESDEN_17074</name>
</gene>
<organism evidence="1 2">
    <name type="scientific">Oesophagostomum dentatum</name>
    <name type="common">Nodular worm</name>
    <dbReference type="NCBI Taxonomy" id="61180"/>
    <lineage>
        <taxon>Eukaryota</taxon>
        <taxon>Metazoa</taxon>
        <taxon>Ecdysozoa</taxon>
        <taxon>Nematoda</taxon>
        <taxon>Chromadorea</taxon>
        <taxon>Rhabditida</taxon>
        <taxon>Rhabditina</taxon>
        <taxon>Rhabditomorpha</taxon>
        <taxon>Strongyloidea</taxon>
        <taxon>Strongylidae</taxon>
        <taxon>Oesophagostomum</taxon>
    </lineage>
</organism>
<evidence type="ECO:0000313" key="1">
    <source>
        <dbReference type="EMBL" id="KHJ83230.1"/>
    </source>
</evidence>
<proteinExistence type="predicted"/>
<dbReference type="AlphaFoldDB" id="A0A0B1SJ56"/>
<reference evidence="1 2" key="1">
    <citation type="submission" date="2014-03" db="EMBL/GenBank/DDBJ databases">
        <title>Draft genome of the hookworm Oesophagostomum dentatum.</title>
        <authorList>
            <person name="Mitreva M."/>
        </authorList>
    </citation>
    <scope>NUCLEOTIDE SEQUENCE [LARGE SCALE GENOMIC DNA]</scope>
    <source>
        <strain evidence="1 2">OD-Hann</strain>
    </source>
</reference>
<accession>A0A0B1SJ56</accession>
<keyword evidence="2" id="KW-1185">Reference proteome</keyword>
<dbReference type="Proteomes" id="UP000053660">
    <property type="component" value="Unassembled WGS sequence"/>
</dbReference>